<dbReference type="Proteomes" id="UP000475532">
    <property type="component" value="Unassembled WGS sequence"/>
</dbReference>
<keyword evidence="1" id="KW-0472">Membrane</keyword>
<evidence type="ECO:0000313" key="3">
    <source>
        <dbReference type="EMBL" id="TDC12062.1"/>
    </source>
</evidence>
<dbReference type="OrthoDB" id="3540364at2"/>
<reference evidence="3 4" key="1">
    <citation type="submission" date="2019-03" db="EMBL/GenBank/DDBJ databases">
        <title>Draft genome sequences of novel Actinobacteria.</title>
        <authorList>
            <person name="Sahin N."/>
            <person name="Ay H."/>
            <person name="Saygin H."/>
        </authorList>
    </citation>
    <scope>NUCLEOTIDE SEQUENCE [LARGE SCALE GENOMIC DNA]</scope>
    <source>
        <strain evidence="3 4">DSM 45347</strain>
    </source>
</reference>
<dbReference type="EMBL" id="JAAGLI010000440">
    <property type="protein sequence ID" value="NEA24310.1"/>
    <property type="molecule type" value="Genomic_DNA"/>
</dbReference>
<evidence type="ECO:0000313" key="2">
    <source>
        <dbReference type="EMBL" id="NEA24310.1"/>
    </source>
</evidence>
<evidence type="ECO:0000256" key="1">
    <source>
        <dbReference type="SAM" id="Phobius"/>
    </source>
</evidence>
<dbReference type="EMBL" id="SMJW01000147">
    <property type="protein sequence ID" value="TDC12062.1"/>
    <property type="molecule type" value="Genomic_DNA"/>
</dbReference>
<evidence type="ECO:0000313" key="5">
    <source>
        <dbReference type="Proteomes" id="UP000475532"/>
    </source>
</evidence>
<dbReference type="Proteomes" id="UP000295431">
    <property type="component" value="Unassembled WGS sequence"/>
</dbReference>
<sequence>MFGRPPLEERIAARQRERGPLKPGKVFPHAPAKMLFFFGIAVVVITHVIALSMYFFDPGPSTAP</sequence>
<keyword evidence="1" id="KW-0812">Transmembrane</keyword>
<comment type="caution">
    <text evidence="3">The sequence shown here is derived from an EMBL/GenBank/DDBJ whole genome shotgun (WGS) entry which is preliminary data.</text>
</comment>
<keyword evidence="4" id="KW-1185">Reference proteome</keyword>
<dbReference type="AlphaFoldDB" id="A0A4R4NX58"/>
<feature type="transmembrane region" description="Helical" evidence="1">
    <location>
        <begin position="35"/>
        <end position="56"/>
    </location>
</feature>
<proteinExistence type="predicted"/>
<organism evidence="3 4">
    <name type="scientific">Actinomadura bangladeshensis</name>
    <dbReference type="NCBI Taxonomy" id="453573"/>
    <lineage>
        <taxon>Bacteria</taxon>
        <taxon>Bacillati</taxon>
        <taxon>Actinomycetota</taxon>
        <taxon>Actinomycetes</taxon>
        <taxon>Streptosporangiales</taxon>
        <taxon>Thermomonosporaceae</taxon>
        <taxon>Actinomadura</taxon>
    </lineage>
</organism>
<reference evidence="2 5" key="2">
    <citation type="submission" date="2020-01" db="EMBL/GenBank/DDBJ databases">
        <title>Insect and environment-associated Actinomycetes.</title>
        <authorList>
            <person name="Currrie C."/>
            <person name="Chevrette M."/>
            <person name="Carlson C."/>
            <person name="Stubbendieck R."/>
            <person name="Wendt-Pienkowski E."/>
        </authorList>
    </citation>
    <scope>NUCLEOTIDE SEQUENCE [LARGE SCALE GENOMIC DNA]</scope>
    <source>
        <strain evidence="2 5">SID10258</strain>
    </source>
</reference>
<dbReference type="RefSeq" id="WP_131942649.1">
    <property type="nucleotide sequence ID" value="NZ_BAAAMX010000012.1"/>
</dbReference>
<name>A0A4R4NX58_9ACTN</name>
<protein>
    <submittedName>
        <fullName evidence="3">Uncharacterized protein</fullName>
    </submittedName>
</protein>
<gene>
    <name evidence="3" type="ORF">E1284_25385</name>
    <name evidence="2" type="ORF">G3I70_17700</name>
</gene>
<keyword evidence="1" id="KW-1133">Transmembrane helix</keyword>
<evidence type="ECO:0000313" key="4">
    <source>
        <dbReference type="Proteomes" id="UP000295431"/>
    </source>
</evidence>
<accession>A0A4R4NX58</accession>